<dbReference type="RefSeq" id="WP_021446918.1">
    <property type="nucleotide sequence ID" value="NZ_CP092182.1"/>
</dbReference>
<evidence type="ECO:0000256" key="1">
    <source>
        <dbReference type="SAM" id="Coils"/>
    </source>
</evidence>
<keyword evidence="3" id="KW-0472">Membrane</keyword>
<keyword evidence="1" id="KW-0175">Coiled coil</keyword>
<organism evidence="6 7">
    <name type="scientific">Alcaligenes faecalis</name>
    <dbReference type="NCBI Taxonomy" id="511"/>
    <lineage>
        <taxon>Bacteria</taxon>
        <taxon>Pseudomonadati</taxon>
        <taxon>Pseudomonadota</taxon>
        <taxon>Betaproteobacteria</taxon>
        <taxon>Burkholderiales</taxon>
        <taxon>Alcaligenaceae</taxon>
        <taxon>Alcaligenes</taxon>
    </lineage>
</organism>
<evidence type="ECO:0000259" key="4">
    <source>
        <dbReference type="Pfam" id="PF25917"/>
    </source>
</evidence>
<sequence length="394" mass="42596">MSQDTSSENQDRNSELAAPTDSDNDGKLGPNTEPSLPPKIIKPSKRSVIAMAFVLLGGLLLILWAWNLGPFNTTRVTTDNAYVRGQMTVLAPQVSGYVSEVLVQDFERVQAGQPLVRIDERIYKEKLHQAQAQLDAALAELANLDQAQAQNRASLDARKAALVSAQAEARRSEADRNRARELANKGSISVRERDQAVATAELGRGNMLQAKANIAIAEETIKSTEVARATLQAKVKSAEAALGLARIDMDNTVVTAPAAGQVSEASVRQGQYVTAGSQLLFLVPDTRWVVANFKETQTAGIHVGQLARFTVDGLDGTEFQGHVERIAPATGSEFSVLRADNASGNFTKVVQRLPVRIAIDADQPGMERLRPGMSVIAKVDISDKPDQTKQEHEQ</sequence>
<dbReference type="PANTHER" id="PTHR30386:SF24">
    <property type="entry name" value="MULTIDRUG RESISTANCE EFFLUX PUMP"/>
    <property type="match status" value="1"/>
</dbReference>
<dbReference type="Gene3D" id="2.40.50.100">
    <property type="match status" value="1"/>
</dbReference>
<gene>
    <name evidence="6" type="ORF">MXF72_05060</name>
</gene>
<dbReference type="PRINTS" id="PR01490">
    <property type="entry name" value="RTXTOXIND"/>
</dbReference>
<dbReference type="Gene3D" id="2.40.30.170">
    <property type="match status" value="1"/>
</dbReference>
<dbReference type="Gene3D" id="1.10.287.470">
    <property type="entry name" value="Helix hairpin bin"/>
    <property type="match status" value="1"/>
</dbReference>
<feature type="coiled-coil region" evidence="1">
    <location>
        <begin position="120"/>
        <end position="182"/>
    </location>
</feature>
<name>A0AAE9HCM3_ALCFA</name>
<reference evidence="6" key="1">
    <citation type="submission" date="2022-04" db="EMBL/GenBank/DDBJ databases">
        <title>Genomic mining of Alcaligenes faecalis D334 producing ectoin and derivatives.</title>
        <authorList>
            <person name="Doan V.T."/>
            <person name="Quach N.T."/>
            <person name="Vu T.-H.-N."/>
            <person name="Phi Q.-T."/>
        </authorList>
    </citation>
    <scope>NUCLEOTIDE SEQUENCE</scope>
    <source>
        <strain evidence="6">D334</strain>
    </source>
</reference>
<dbReference type="EMBL" id="CP095873">
    <property type="protein sequence ID" value="UPL22454.1"/>
    <property type="molecule type" value="Genomic_DNA"/>
</dbReference>
<feature type="domain" description="CusB-like beta-barrel" evidence="5">
    <location>
        <begin position="288"/>
        <end position="330"/>
    </location>
</feature>
<protein>
    <submittedName>
        <fullName evidence="6">HlyD family secretion protein</fullName>
    </submittedName>
</protein>
<dbReference type="Pfam" id="PF25954">
    <property type="entry name" value="Beta-barrel_RND_2"/>
    <property type="match status" value="1"/>
</dbReference>
<accession>A0AAE9HCM3</accession>
<feature type="domain" description="Multidrug resistance protein MdtA-like barrel-sandwich hybrid" evidence="4">
    <location>
        <begin position="90"/>
        <end position="280"/>
    </location>
</feature>
<dbReference type="Proteomes" id="UP000830925">
    <property type="component" value="Chromosome"/>
</dbReference>
<feature type="region of interest" description="Disordered" evidence="2">
    <location>
        <begin position="1"/>
        <end position="40"/>
    </location>
</feature>
<evidence type="ECO:0000256" key="2">
    <source>
        <dbReference type="SAM" id="MobiDB-lite"/>
    </source>
</evidence>
<evidence type="ECO:0000313" key="7">
    <source>
        <dbReference type="Proteomes" id="UP000830925"/>
    </source>
</evidence>
<keyword evidence="3" id="KW-1133">Transmembrane helix</keyword>
<dbReference type="GO" id="GO:0055085">
    <property type="term" value="P:transmembrane transport"/>
    <property type="evidence" value="ECO:0007669"/>
    <property type="project" value="InterPro"/>
</dbReference>
<dbReference type="SUPFAM" id="SSF111369">
    <property type="entry name" value="HlyD-like secretion proteins"/>
    <property type="match status" value="2"/>
</dbReference>
<feature type="transmembrane region" description="Helical" evidence="3">
    <location>
        <begin position="48"/>
        <end position="66"/>
    </location>
</feature>
<evidence type="ECO:0000259" key="5">
    <source>
        <dbReference type="Pfam" id="PF25954"/>
    </source>
</evidence>
<dbReference type="Pfam" id="PF25917">
    <property type="entry name" value="BSH_RND"/>
    <property type="match status" value="1"/>
</dbReference>
<dbReference type="InterPro" id="IPR058792">
    <property type="entry name" value="Beta-barrel_RND_2"/>
</dbReference>
<evidence type="ECO:0000256" key="3">
    <source>
        <dbReference type="SAM" id="Phobius"/>
    </source>
</evidence>
<proteinExistence type="predicted"/>
<feature type="coiled-coil region" evidence="1">
    <location>
        <begin position="214"/>
        <end position="241"/>
    </location>
</feature>
<dbReference type="AlphaFoldDB" id="A0AAE9HCM3"/>
<dbReference type="PANTHER" id="PTHR30386">
    <property type="entry name" value="MEMBRANE FUSION SUBUNIT OF EMRAB-TOLC MULTIDRUG EFFLUX PUMP"/>
    <property type="match status" value="1"/>
</dbReference>
<dbReference type="InterPro" id="IPR050739">
    <property type="entry name" value="MFP"/>
</dbReference>
<keyword evidence="3" id="KW-0812">Transmembrane</keyword>
<dbReference type="InterPro" id="IPR058625">
    <property type="entry name" value="MdtA-like_BSH"/>
</dbReference>
<evidence type="ECO:0000313" key="6">
    <source>
        <dbReference type="EMBL" id="UPL22454.1"/>
    </source>
</evidence>